<dbReference type="Pfam" id="PF01494">
    <property type="entry name" value="FAD_binding_3"/>
    <property type="match status" value="1"/>
</dbReference>
<gene>
    <name evidence="2" type="ORF">GGQ72_003715</name>
</gene>
<dbReference type="PROSITE" id="PS51257">
    <property type="entry name" value="PROKAR_LIPOPROTEIN"/>
    <property type="match status" value="1"/>
</dbReference>
<dbReference type="InterPro" id="IPR051704">
    <property type="entry name" value="FAD_aromatic-hydroxylase"/>
</dbReference>
<dbReference type="SUPFAM" id="SSF51905">
    <property type="entry name" value="FAD/NAD(P)-binding domain"/>
    <property type="match status" value="1"/>
</dbReference>
<evidence type="ECO:0000313" key="2">
    <source>
        <dbReference type="EMBL" id="MBB4145153.1"/>
    </source>
</evidence>
<evidence type="ECO:0000259" key="1">
    <source>
        <dbReference type="Pfam" id="PF01494"/>
    </source>
</evidence>
<dbReference type="Proteomes" id="UP000519897">
    <property type="component" value="Unassembled WGS sequence"/>
</dbReference>
<organism evidence="2 3">
    <name type="scientific">Rhizobium rhizoryzae</name>
    <dbReference type="NCBI Taxonomy" id="451876"/>
    <lineage>
        <taxon>Bacteria</taxon>
        <taxon>Pseudomonadati</taxon>
        <taxon>Pseudomonadota</taxon>
        <taxon>Alphaproteobacteria</taxon>
        <taxon>Hyphomicrobiales</taxon>
        <taxon>Rhizobiaceae</taxon>
        <taxon>Rhizobium/Agrobacterium group</taxon>
        <taxon>Rhizobium</taxon>
    </lineage>
</organism>
<accession>A0A7W6PS31</accession>
<name>A0A7W6PS31_9HYPH</name>
<feature type="domain" description="FAD-binding" evidence="1">
    <location>
        <begin position="2"/>
        <end position="328"/>
    </location>
</feature>
<dbReference type="GO" id="GO:0071949">
    <property type="term" value="F:FAD binding"/>
    <property type="evidence" value="ECO:0007669"/>
    <property type="project" value="InterPro"/>
</dbReference>
<keyword evidence="3" id="KW-1185">Reference proteome</keyword>
<proteinExistence type="predicted"/>
<dbReference type="PRINTS" id="PR00420">
    <property type="entry name" value="RNGMNOXGNASE"/>
</dbReference>
<dbReference type="Gene3D" id="3.50.50.60">
    <property type="entry name" value="FAD/NAD(P)-binding domain"/>
    <property type="match status" value="1"/>
</dbReference>
<dbReference type="AlphaFoldDB" id="A0A7W6PS31"/>
<dbReference type="InterPro" id="IPR036188">
    <property type="entry name" value="FAD/NAD-bd_sf"/>
</dbReference>
<dbReference type="PANTHER" id="PTHR46865">
    <property type="entry name" value="OXIDOREDUCTASE-RELATED"/>
    <property type="match status" value="1"/>
</dbReference>
<protein>
    <submittedName>
        <fullName evidence="2">2-polyprenyl-6-methoxyphenol hydroxylase-like FAD-dependent oxidoreductase</fullName>
    </submittedName>
</protein>
<evidence type="ECO:0000313" key="3">
    <source>
        <dbReference type="Proteomes" id="UP000519897"/>
    </source>
</evidence>
<comment type="caution">
    <text evidence="2">The sequence shown here is derived from an EMBL/GenBank/DDBJ whole genome shotgun (WGS) entry which is preliminary data.</text>
</comment>
<sequence>MRVLISGAGPAGLTLAACLLRQGITPVVVEKAEAVREAGYAVGIHVNGWNVAERLGIIESLRANALDLGRSEYRNLHDTPLFRYDYKHFSAAADGKMLAIMRDALVRVLHEHLDGRLGVRFATQIDAMTEADNCLSVRFSNGEVEDFDLVVAADGYRSRVRHLWFGPHEMFLRPLGYRAAAWRLPEGPAMDSSFVGFMDVDRQAGLYRVGDGTAATLFCWRDEETGRVAAEDRQRNLQDIFGSWPSMISATLDQEIEWNNCFFDTIAQVEVPDWSRGRVVLLGDAAHCMTFLSGQGTSTAMAGAYILAQELAAKPVSEALASYEARLKPLTLALQAQSKKIGGHYVPRSRLGILVQSWLIPIMMRPPFVRLAVKKMLAKALPLDDTAS</sequence>
<reference evidence="2 3" key="1">
    <citation type="submission" date="2020-08" db="EMBL/GenBank/DDBJ databases">
        <title>Genomic Encyclopedia of Type Strains, Phase IV (KMG-IV): sequencing the most valuable type-strain genomes for metagenomic binning, comparative biology and taxonomic classification.</title>
        <authorList>
            <person name="Goeker M."/>
        </authorList>
    </citation>
    <scope>NUCLEOTIDE SEQUENCE [LARGE SCALE GENOMIC DNA]</scope>
    <source>
        <strain evidence="2 3">DSM 29514</strain>
    </source>
</reference>
<dbReference type="InterPro" id="IPR002938">
    <property type="entry name" value="FAD-bd"/>
</dbReference>
<dbReference type="RefSeq" id="WP_165131081.1">
    <property type="nucleotide sequence ID" value="NZ_CP049249.1"/>
</dbReference>
<dbReference type="EMBL" id="JACIEC010000005">
    <property type="protein sequence ID" value="MBB4145153.1"/>
    <property type="molecule type" value="Genomic_DNA"/>
</dbReference>